<reference evidence="8 9" key="1">
    <citation type="submission" date="2020-10" db="EMBL/GenBank/DDBJ databases">
        <title>Connecting structure to function with the recovery of over 1000 high-quality activated sludge metagenome-assembled genomes encoding full-length rRNA genes using long-read sequencing.</title>
        <authorList>
            <person name="Singleton C.M."/>
            <person name="Petriglieri F."/>
            <person name="Kristensen J.M."/>
            <person name="Kirkegaard R.H."/>
            <person name="Michaelsen T.Y."/>
            <person name="Andersen M.H."/>
            <person name="Karst S.M."/>
            <person name="Dueholm M.S."/>
            <person name="Nielsen P.H."/>
            <person name="Albertsen M."/>
        </authorList>
    </citation>
    <scope>NUCLEOTIDE SEQUENCE [LARGE SCALE GENOMIC DNA]</scope>
    <source>
        <strain evidence="8">Lyne_18-Q3-R50-59_MAXAC.006</strain>
    </source>
</reference>
<accession>A0A936THA8</accession>
<keyword evidence="1" id="KW-0134">Cell wall</keyword>
<protein>
    <submittedName>
        <fullName evidence="8">LPXTG cell wall anchor domain-containing protein</fullName>
    </submittedName>
</protein>
<keyword evidence="6" id="KW-0812">Transmembrane</keyword>
<dbReference type="Pfam" id="PF00746">
    <property type="entry name" value="Gram_pos_anchor"/>
    <property type="match status" value="1"/>
</dbReference>
<keyword evidence="6" id="KW-0472">Membrane</keyword>
<feature type="compositionally biased region" description="Low complexity" evidence="5">
    <location>
        <begin position="19"/>
        <end position="37"/>
    </location>
</feature>
<dbReference type="InterPro" id="IPR019931">
    <property type="entry name" value="LPXTG_anchor"/>
</dbReference>
<feature type="region of interest" description="Disordered" evidence="5">
    <location>
        <begin position="1"/>
        <end position="46"/>
    </location>
</feature>
<dbReference type="Proteomes" id="UP000727993">
    <property type="component" value="Unassembled WGS sequence"/>
</dbReference>
<dbReference type="PROSITE" id="PS50847">
    <property type="entry name" value="GRAM_POS_ANCHORING"/>
    <property type="match status" value="1"/>
</dbReference>
<sequence length="100" mass="9227">MTAKDGIACEGDEPGGTSGSSSTGGAPSGVTPIAAPGTTGGGTTGVAPAAYPVVSGTAQAPYAGQLGNTGTSASTIAIVAAAVVLVGSALVLGARRRKQV</sequence>
<keyword evidence="4" id="KW-0572">Peptidoglycan-anchor</keyword>
<evidence type="ECO:0000313" key="8">
    <source>
        <dbReference type="EMBL" id="MBK9298635.1"/>
    </source>
</evidence>
<feature type="domain" description="Gram-positive cocci surface proteins LPxTG" evidence="7">
    <location>
        <begin position="66"/>
        <end position="100"/>
    </location>
</feature>
<dbReference type="EMBL" id="JADJZA010000010">
    <property type="protein sequence ID" value="MBK9298635.1"/>
    <property type="molecule type" value="Genomic_DNA"/>
</dbReference>
<evidence type="ECO:0000256" key="5">
    <source>
        <dbReference type="SAM" id="MobiDB-lite"/>
    </source>
</evidence>
<evidence type="ECO:0000256" key="4">
    <source>
        <dbReference type="ARBA" id="ARBA00023088"/>
    </source>
</evidence>
<keyword evidence="6" id="KW-1133">Transmembrane helix</keyword>
<evidence type="ECO:0000256" key="6">
    <source>
        <dbReference type="SAM" id="Phobius"/>
    </source>
</evidence>
<comment type="caution">
    <text evidence="8">The sequence shown here is derived from an EMBL/GenBank/DDBJ whole genome shotgun (WGS) entry which is preliminary data.</text>
</comment>
<evidence type="ECO:0000256" key="1">
    <source>
        <dbReference type="ARBA" id="ARBA00022512"/>
    </source>
</evidence>
<evidence type="ECO:0000256" key="3">
    <source>
        <dbReference type="ARBA" id="ARBA00022729"/>
    </source>
</evidence>
<organism evidence="8 9">
    <name type="scientific">Candidatus Neomicrothrix subdominans</name>
    <dbReference type="NCBI Taxonomy" id="2954438"/>
    <lineage>
        <taxon>Bacteria</taxon>
        <taxon>Bacillati</taxon>
        <taxon>Actinomycetota</taxon>
        <taxon>Acidimicrobiia</taxon>
        <taxon>Acidimicrobiales</taxon>
        <taxon>Microthrixaceae</taxon>
        <taxon>Candidatus Neomicrothrix</taxon>
    </lineage>
</organism>
<proteinExistence type="predicted"/>
<feature type="transmembrane region" description="Helical" evidence="6">
    <location>
        <begin position="73"/>
        <end position="94"/>
    </location>
</feature>
<evidence type="ECO:0000256" key="2">
    <source>
        <dbReference type="ARBA" id="ARBA00022525"/>
    </source>
</evidence>
<dbReference type="NCBIfam" id="TIGR01167">
    <property type="entry name" value="LPXTG_anchor"/>
    <property type="match status" value="1"/>
</dbReference>
<keyword evidence="3" id="KW-0732">Signal</keyword>
<evidence type="ECO:0000313" key="9">
    <source>
        <dbReference type="Proteomes" id="UP000727993"/>
    </source>
</evidence>
<dbReference type="AlphaFoldDB" id="A0A936THA8"/>
<keyword evidence="2" id="KW-0964">Secreted</keyword>
<name>A0A936THA8_9ACTN</name>
<evidence type="ECO:0000259" key="7">
    <source>
        <dbReference type="PROSITE" id="PS50847"/>
    </source>
</evidence>
<gene>
    <name evidence="8" type="ORF">IPN02_17775</name>
</gene>